<dbReference type="SUPFAM" id="SSF55326">
    <property type="entry name" value="PurM N-terminal domain-like"/>
    <property type="match status" value="1"/>
</dbReference>
<dbReference type="Gene3D" id="3.30.1330.10">
    <property type="entry name" value="PurM-like, N-terminal domain"/>
    <property type="match status" value="1"/>
</dbReference>
<feature type="binding site" description="in other chain" evidence="9">
    <location>
        <position position="22"/>
    </location>
    <ligand>
        <name>ATP</name>
        <dbReference type="ChEBI" id="CHEBI:30616"/>
        <note>ligand shared between dimeric partners</note>
    </ligand>
</feature>
<evidence type="ECO:0000256" key="5">
    <source>
        <dbReference type="ARBA" id="ARBA00022777"/>
    </source>
</evidence>
<dbReference type="Pfam" id="PF00586">
    <property type="entry name" value="AIRS"/>
    <property type="match status" value="1"/>
</dbReference>
<evidence type="ECO:0000256" key="7">
    <source>
        <dbReference type="ARBA" id="ARBA00022842"/>
    </source>
</evidence>
<feature type="binding site" evidence="9">
    <location>
        <position position="93"/>
    </location>
    <ligand>
        <name>Mg(2+)</name>
        <dbReference type="ChEBI" id="CHEBI:18420"/>
    </ligand>
</feature>
<evidence type="ECO:0000259" key="10">
    <source>
        <dbReference type="Pfam" id="PF00586"/>
    </source>
</evidence>
<organism evidence="12 13">
    <name type="scientific">Dictyobacter aurantiacus</name>
    <dbReference type="NCBI Taxonomy" id="1936993"/>
    <lineage>
        <taxon>Bacteria</taxon>
        <taxon>Bacillati</taxon>
        <taxon>Chloroflexota</taxon>
        <taxon>Ktedonobacteria</taxon>
        <taxon>Ktedonobacterales</taxon>
        <taxon>Dictyobacteraceae</taxon>
        <taxon>Dictyobacter</taxon>
    </lineage>
</organism>
<keyword evidence="7 9" id="KW-0460">Magnesium</keyword>
<protein>
    <recommendedName>
        <fullName evidence="9">Selenide, water dikinase</fullName>
        <ecNumber evidence="9">2.7.9.3</ecNumber>
    </recommendedName>
    <alternativeName>
        <fullName evidence="9">Selenium donor protein</fullName>
    </alternativeName>
    <alternativeName>
        <fullName evidence="9">Selenophosphate synthase</fullName>
    </alternativeName>
</protein>
<feature type="site" description="Important for catalytic activity" evidence="9">
    <location>
        <position position="22"/>
    </location>
</feature>
<reference evidence="13" key="1">
    <citation type="submission" date="2018-12" db="EMBL/GenBank/DDBJ databases">
        <title>Tengunoibacter tsumagoiensis gen. nov., sp. nov., Dictyobacter kobayashii sp. nov., D. alpinus sp. nov., and D. joshuensis sp. nov. and description of Dictyobacteraceae fam. nov. within the order Ktedonobacterales isolated from Tengu-no-mugimeshi.</title>
        <authorList>
            <person name="Wang C.M."/>
            <person name="Zheng Y."/>
            <person name="Sakai Y."/>
            <person name="Toyoda A."/>
            <person name="Minakuchi Y."/>
            <person name="Abe K."/>
            <person name="Yokota A."/>
            <person name="Yabe S."/>
        </authorList>
    </citation>
    <scope>NUCLEOTIDE SEQUENCE [LARGE SCALE GENOMIC DNA]</scope>
    <source>
        <strain evidence="13">S-27</strain>
    </source>
</reference>
<dbReference type="GO" id="GO:0004756">
    <property type="term" value="F:selenide, water dikinase activity"/>
    <property type="evidence" value="ECO:0007669"/>
    <property type="project" value="UniProtKB-UniRule"/>
</dbReference>
<keyword evidence="13" id="KW-1185">Reference proteome</keyword>
<gene>
    <name evidence="9 12" type="primary">selD</name>
    <name evidence="12" type="ORF">KDAU_56280</name>
</gene>
<dbReference type="PANTHER" id="PTHR10256">
    <property type="entry name" value="SELENIDE, WATER DIKINASE"/>
    <property type="match status" value="1"/>
</dbReference>
<dbReference type="InterPro" id="IPR036921">
    <property type="entry name" value="PurM-like_N_sf"/>
</dbReference>
<evidence type="ECO:0000259" key="11">
    <source>
        <dbReference type="Pfam" id="PF02769"/>
    </source>
</evidence>
<dbReference type="InterPro" id="IPR010918">
    <property type="entry name" value="PurM-like_C_dom"/>
</dbReference>
<dbReference type="InterPro" id="IPR036676">
    <property type="entry name" value="PurM-like_C_sf"/>
</dbReference>
<dbReference type="GO" id="GO:0005524">
    <property type="term" value="F:ATP binding"/>
    <property type="evidence" value="ECO:0007669"/>
    <property type="project" value="UniProtKB-UniRule"/>
</dbReference>
<comment type="caution">
    <text evidence="12">The sequence shown here is derived from an EMBL/GenBank/DDBJ whole genome shotgun (WGS) entry which is preliminary data.</text>
</comment>
<dbReference type="PANTHER" id="PTHR10256:SF0">
    <property type="entry name" value="INACTIVE SELENIDE, WATER DIKINASE-LIKE PROTEIN-RELATED"/>
    <property type="match status" value="1"/>
</dbReference>
<keyword evidence="2 9" id="KW-0808">Transferase</keyword>
<evidence type="ECO:0000256" key="9">
    <source>
        <dbReference type="HAMAP-Rule" id="MF_00625"/>
    </source>
</evidence>
<feature type="binding site" description="in other chain" evidence="9">
    <location>
        <begin position="50"/>
        <end position="52"/>
    </location>
    <ligand>
        <name>ATP</name>
        <dbReference type="ChEBI" id="CHEBI:30616"/>
        <note>ligand shared between dimeric partners</note>
    </ligand>
</feature>
<comment type="function">
    <text evidence="9">Synthesizes selenophosphate from selenide and ATP.</text>
</comment>
<dbReference type="EC" id="2.7.9.3" evidence="9"/>
<name>A0A401ZN58_9CHLR</name>
<feature type="binding site" evidence="9">
    <location>
        <position position="53"/>
    </location>
    <ligand>
        <name>Mg(2+)</name>
        <dbReference type="ChEBI" id="CHEBI:18420"/>
    </ligand>
</feature>
<sequence>MSIDIPPIRLTTLAGSAGCAAKMGPQSLAQVVSPLKQVGVPVDLLIGLDAIDDAAVYRLNDQQAVISTADFFPPVVDDPYSYGAIAAANAVSDIYAMGGRVLMAINLVAWPDDLDPAILREVLRGGSDIMAQAGGAIAGGHTIIDNEPKYGLAVTGMVHPDHILTKGGAKPGDILVLSKPLGAGLLTTAQKRNKVADEDIQAAIASMTRLNLKASEALVAAGKGVHAATDVTGFGIMGHAREMAIQSRTNMRFDLGSFPLLQNARHYAELGCIPGGAQRNKAFLEAHVRIREGIDPIDQAILWDPQTSGGLFAAIDPAVWPQLAERAPEVTFWRIGEVTDQVASEDEVMLEVR</sequence>
<dbReference type="Pfam" id="PF02769">
    <property type="entry name" value="AIRS_C"/>
    <property type="match status" value="1"/>
</dbReference>
<evidence type="ECO:0000256" key="8">
    <source>
        <dbReference type="ARBA" id="ARBA00023266"/>
    </source>
</evidence>
<dbReference type="FunFam" id="3.30.1330.10:FF:000003">
    <property type="entry name" value="Selenide, water dikinase"/>
    <property type="match status" value="1"/>
</dbReference>
<evidence type="ECO:0000256" key="6">
    <source>
        <dbReference type="ARBA" id="ARBA00022840"/>
    </source>
</evidence>
<dbReference type="Proteomes" id="UP000287224">
    <property type="component" value="Unassembled WGS sequence"/>
</dbReference>
<dbReference type="InterPro" id="IPR004536">
    <property type="entry name" value="SPS/SelD"/>
</dbReference>
<dbReference type="RefSeq" id="WP_126600763.1">
    <property type="nucleotide sequence ID" value="NZ_BIFQ01000002.1"/>
</dbReference>
<dbReference type="HAMAP" id="MF_00625">
    <property type="entry name" value="SelD"/>
    <property type="match status" value="1"/>
</dbReference>
<dbReference type="NCBIfam" id="TIGR00476">
    <property type="entry name" value="selD"/>
    <property type="match status" value="1"/>
</dbReference>
<dbReference type="GO" id="GO:0005737">
    <property type="term" value="C:cytoplasm"/>
    <property type="evidence" value="ECO:0007669"/>
    <property type="project" value="TreeGrafter"/>
</dbReference>
<evidence type="ECO:0000313" key="12">
    <source>
        <dbReference type="EMBL" id="GCE08299.1"/>
    </source>
</evidence>
<dbReference type="InterPro" id="IPR016188">
    <property type="entry name" value="PurM-like_N"/>
</dbReference>
<dbReference type="EMBL" id="BIFQ01000002">
    <property type="protein sequence ID" value="GCE08299.1"/>
    <property type="molecule type" value="Genomic_DNA"/>
</dbReference>
<dbReference type="OrthoDB" id="9772934at2"/>
<feature type="domain" description="PurM-like C-terminal" evidence="11">
    <location>
        <begin position="170"/>
        <end position="341"/>
    </location>
</feature>
<dbReference type="CDD" id="cd02195">
    <property type="entry name" value="SelD"/>
    <property type="match status" value="1"/>
</dbReference>
<evidence type="ECO:0000256" key="2">
    <source>
        <dbReference type="ARBA" id="ARBA00022679"/>
    </source>
</evidence>
<evidence type="ECO:0000256" key="1">
    <source>
        <dbReference type="ARBA" id="ARBA00008026"/>
    </source>
</evidence>
<keyword evidence="6 9" id="KW-0067">ATP-binding</keyword>
<dbReference type="GO" id="GO:0016260">
    <property type="term" value="P:selenocysteine biosynthetic process"/>
    <property type="evidence" value="ECO:0007669"/>
    <property type="project" value="InterPro"/>
</dbReference>
<dbReference type="SUPFAM" id="SSF56042">
    <property type="entry name" value="PurM C-terminal domain-like"/>
    <property type="match status" value="1"/>
</dbReference>
<feature type="binding site" description="in other chain" evidence="9">
    <location>
        <position position="93"/>
    </location>
    <ligand>
        <name>ATP</name>
        <dbReference type="ChEBI" id="CHEBI:30616"/>
        <note>ligand shared between dimeric partners</note>
    </ligand>
</feature>
<comment type="similarity">
    <text evidence="1 9">Belongs to the selenophosphate synthase 1 family. Class I subfamily.</text>
</comment>
<dbReference type="GO" id="GO:0000287">
    <property type="term" value="F:magnesium ion binding"/>
    <property type="evidence" value="ECO:0007669"/>
    <property type="project" value="UniProtKB-UniRule"/>
</dbReference>
<feature type="domain" description="PurM-like N-terminal" evidence="10">
    <location>
        <begin position="52"/>
        <end position="158"/>
    </location>
</feature>
<comment type="cofactor">
    <cofactor evidence="9">
        <name>Mg(2+)</name>
        <dbReference type="ChEBI" id="CHEBI:18420"/>
    </cofactor>
    <text evidence="9">Binds 1 Mg(2+) ion per monomer.</text>
</comment>
<keyword evidence="3 9" id="KW-0479">Metal-binding</keyword>
<keyword evidence="8 9" id="KW-0711">Selenium</keyword>
<feature type="binding site" description="in other chain" evidence="9">
    <location>
        <position position="70"/>
    </location>
    <ligand>
        <name>ATP</name>
        <dbReference type="ChEBI" id="CHEBI:30616"/>
        <note>ligand shared between dimeric partners</note>
    </ligand>
</feature>
<dbReference type="InterPro" id="IPR023061">
    <property type="entry name" value="SelD_I"/>
</dbReference>
<evidence type="ECO:0000313" key="13">
    <source>
        <dbReference type="Proteomes" id="UP000287224"/>
    </source>
</evidence>
<evidence type="ECO:0000256" key="3">
    <source>
        <dbReference type="ARBA" id="ARBA00022723"/>
    </source>
</evidence>
<dbReference type="NCBIfam" id="NF002098">
    <property type="entry name" value="PRK00943.1"/>
    <property type="match status" value="1"/>
</dbReference>
<proteinExistence type="inferred from homology"/>
<accession>A0A401ZN58</accession>
<dbReference type="PIRSF" id="PIRSF036407">
    <property type="entry name" value="Selenphspht_syn"/>
    <property type="match status" value="1"/>
</dbReference>
<comment type="catalytic activity">
    <reaction evidence="9">
        <text>hydrogenselenide + ATP + H2O = selenophosphate + AMP + phosphate + 2 H(+)</text>
        <dbReference type="Rhea" id="RHEA:18737"/>
        <dbReference type="ChEBI" id="CHEBI:15377"/>
        <dbReference type="ChEBI" id="CHEBI:15378"/>
        <dbReference type="ChEBI" id="CHEBI:16144"/>
        <dbReference type="ChEBI" id="CHEBI:29317"/>
        <dbReference type="ChEBI" id="CHEBI:30616"/>
        <dbReference type="ChEBI" id="CHEBI:43474"/>
        <dbReference type="ChEBI" id="CHEBI:456215"/>
        <dbReference type="EC" id="2.7.9.3"/>
    </reaction>
</comment>
<feature type="active site" evidence="9">
    <location>
        <position position="19"/>
    </location>
</feature>
<dbReference type="Gene3D" id="3.90.650.10">
    <property type="entry name" value="PurM-like C-terminal domain"/>
    <property type="match status" value="1"/>
</dbReference>
<feature type="binding site" evidence="9">
    <location>
        <position position="230"/>
    </location>
    <ligand>
        <name>Mg(2+)</name>
        <dbReference type="ChEBI" id="CHEBI:18420"/>
    </ligand>
</feature>
<evidence type="ECO:0000256" key="4">
    <source>
        <dbReference type="ARBA" id="ARBA00022741"/>
    </source>
</evidence>
<keyword evidence="5 9" id="KW-0418">Kinase</keyword>
<comment type="subunit">
    <text evidence="9">Homodimer.</text>
</comment>
<feature type="binding site" evidence="9">
    <location>
        <begin position="140"/>
        <end position="142"/>
    </location>
    <ligand>
        <name>ATP</name>
        <dbReference type="ChEBI" id="CHEBI:30616"/>
        <note>ligand shared between dimeric partners</note>
    </ligand>
</feature>
<keyword evidence="4 9" id="KW-0547">Nucleotide-binding</keyword>
<dbReference type="AlphaFoldDB" id="A0A401ZN58"/>